<organism evidence="2 3">
    <name type="scientific">Stylophora pistillata</name>
    <name type="common">Smooth cauliflower coral</name>
    <dbReference type="NCBI Taxonomy" id="50429"/>
    <lineage>
        <taxon>Eukaryota</taxon>
        <taxon>Metazoa</taxon>
        <taxon>Cnidaria</taxon>
        <taxon>Anthozoa</taxon>
        <taxon>Hexacorallia</taxon>
        <taxon>Scleractinia</taxon>
        <taxon>Astrocoeniina</taxon>
        <taxon>Pocilloporidae</taxon>
        <taxon>Stylophora</taxon>
    </lineage>
</organism>
<reference evidence="3" key="1">
    <citation type="journal article" date="2017" name="bioRxiv">
        <title>Comparative analysis of the genomes of Stylophora pistillata and Acropora digitifera provides evidence for extensive differences between species of corals.</title>
        <authorList>
            <person name="Voolstra C.R."/>
            <person name="Li Y."/>
            <person name="Liew Y.J."/>
            <person name="Baumgarten S."/>
            <person name="Zoccola D."/>
            <person name="Flot J.-F."/>
            <person name="Tambutte S."/>
            <person name="Allemand D."/>
            <person name="Aranda M."/>
        </authorList>
    </citation>
    <scope>NUCLEOTIDE SEQUENCE [LARGE SCALE GENOMIC DNA]</scope>
</reference>
<gene>
    <name evidence="2" type="ORF">AWC38_SpisGene22030</name>
</gene>
<accession>A0A2B4R679</accession>
<dbReference type="Gene3D" id="1.25.40.420">
    <property type="match status" value="1"/>
</dbReference>
<dbReference type="EMBL" id="LSMT01000882">
    <property type="protein sequence ID" value="PFX13854.1"/>
    <property type="molecule type" value="Genomic_DNA"/>
</dbReference>
<dbReference type="InterPro" id="IPR011705">
    <property type="entry name" value="BACK"/>
</dbReference>
<evidence type="ECO:0000313" key="2">
    <source>
        <dbReference type="EMBL" id="PFX13854.1"/>
    </source>
</evidence>
<evidence type="ECO:0000313" key="3">
    <source>
        <dbReference type="Proteomes" id="UP000225706"/>
    </source>
</evidence>
<evidence type="ECO:0000259" key="1">
    <source>
        <dbReference type="Pfam" id="PF07707"/>
    </source>
</evidence>
<name>A0A2B4R679_STYPI</name>
<feature type="domain" description="BACK" evidence="1">
    <location>
        <begin position="4"/>
        <end position="52"/>
    </location>
</feature>
<protein>
    <recommendedName>
        <fullName evidence="1">BACK domain-containing protein</fullName>
    </recommendedName>
</protein>
<sequence>MRSVKVKKEADVYKIILDWVNQKRNERIATFEELFGYGRLGFLSRDCLEDVVTKELVRDTAVCLRLTLDATITMATFAGDDVPKSPRKGHYTRVIVARGDKYAFCYLPEEDLRMRLPDGLKDKAAHLTQMVSGSYSHLPFTKMQRGGSCFKRLVRVKLESRSCKGGSCLGEIHAVLKLTSTKLLRTGLMDPENSHTSGIHRLRQYHKCIHWLYSEAIENRLDKNKIVAIAIRREGLGDLTLETKWEEIIDLLEVGLNAFGVASQEKILAARGLRYG</sequence>
<dbReference type="AlphaFoldDB" id="A0A2B4R679"/>
<proteinExistence type="predicted"/>
<comment type="caution">
    <text evidence="2">The sequence shown here is derived from an EMBL/GenBank/DDBJ whole genome shotgun (WGS) entry which is preliminary data.</text>
</comment>
<dbReference type="Pfam" id="PF07707">
    <property type="entry name" value="BACK"/>
    <property type="match status" value="1"/>
</dbReference>
<keyword evidence="3" id="KW-1185">Reference proteome</keyword>
<dbReference type="Proteomes" id="UP000225706">
    <property type="component" value="Unassembled WGS sequence"/>
</dbReference>